<dbReference type="AlphaFoldDB" id="A0A6N9HH86"/>
<proteinExistence type="predicted"/>
<evidence type="ECO:0000313" key="2">
    <source>
        <dbReference type="Proteomes" id="UP000448575"/>
    </source>
</evidence>
<dbReference type="CDD" id="cd12870">
    <property type="entry name" value="MqsA"/>
    <property type="match status" value="1"/>
</dbReference>
<accession>A0A6N9HH86</accession>
<dbReference type="Gene3D" id="3.10.20.860">
    <property type="match status" value="1"/>
</dbReference>
<gene>
    <name evidence="1" type="ORF">GTP41_09845</name>
</gene>
<comment type="caution">
    <text evidence="1">The sequence shown here is derived from an EMBL/GenBank/DDBJ whole genome shotgun (WGS) entry which is preliminary data.</text>
</comment>
<dbReference type="NCBIfam" id="TIGR03831">
    <property type="entry name" value="YgiT_finger"/>
    <property type="match status" value="1"/>
</dbReference>
<evidence type="ECO:0000313" key="1">
    <source>
        <dbReference type="EMBL" id="MYN02402.1"/>
    </source>
</evidence>
<dbReference type="Proteomes" id="UP000448575">
    <property type="component" value="Unassembled WGS sequence"/>
</dbReference>
<organism evidence="1 2">
    <name type="scientific">Pseudoduganella guangdongensis</name>
    <dbReference type="NCBI Taxonomy" id="2692179"/>
    <lineage>
        <taxon>Bacteria</taxon>
        <taxon>Pseudomonadati</taxon>
        <taxon>Pseudomonadota</taxon>
        <taxon>Betaproteobacteria</taxon>
        <taxon>Burkholderiales</taxon>
        <taxon>Oxalobacteraceae</taxon>
        <taxon>Telluria group</taxon>
        <taxon>Pseudoduganella</taxon>
    </lineage>
</organism>
<keyword evidence="2" id="KW-1185">Reference proteome</keyword>
<dbReference type="RefSeq" id="WP_161025407.1">
    <property type="nucleotide sequence ID" value="NZ_WWCJ01000006.1"/>
</dbReference>
<name>A0A6N9HH86_9BURK</name>
<dbReference type="Pfam" id="PF15731">
    <property type="entry name" value="MqsA_antitoxin"/>
    <property type="match status" value="1"/>
</dbReference>
<reference evidence="1 2" key="1">
    <citation type="submission" date="2019-12" db="EMBL/GenBank/DDBJ databases">
        <title>Novel species isolated from a subtropical stream in China.</title>
        <authorList>
            <person name="Lu H."/>
        </authorList>
    </citation>
    <scope>NUCLEOTIDE SEQUENCE [LARGE SCALE GENOMIC DNA]</scope>
    <source>
        <strain evidence="1 2">DS3</strain>
    </source>
</reference>
<protein>
    <submittedName>
        <fullName evidence="1">Type II toxin-antitoxin system MqsA family antitoxin</fullName>
    </submittedName>
</protein>
<sequence length="68" mass="7480">MICPFCDQPAMKHAVRDIPFEYKGESTVIPHVEGDFCDGCGEMVMADAESLRVGTAMRAFQVQVDARA</sequence>
<dbReference type="InterPro" id="IPR032758">
    <property type="entry name" value="MqsA/HigA-2"/>
</dbReference>
<dbReference type="InterPro" id="IPR022453">
    <property type="entry name" value="Znf_MqsA-type"/>
</dbReference>
<dbReference type="EMBL" id="WWCJ01000006">
    <property type="protein sequence ID" value="MYN02402.1"/>
    <property type="molecule type" value="Genomic_DNA"/>
</dbReference>